<gene>
    <name evidence="6" type="ORF">PACLA_8A071567</name>
</gene>
<dbReference type="InterPro" id="IPR012320">
    <property type="entry name" value="SHD_dom"/>
</dbReference>
<feature type="compositionally biased region" description="Polar residues" evidence="5">
    <location>
        <begin position="120"/>
        <end position="133"/>
    </location>
</feature>
<comment type="caution">
    <text evidence="6">The sequence shown here is derived from an EMBL/GenBank/DDBJ whole genome shotgun (WGS) entry which is preliminary data.</text>
</comment>
<evidence type="ECO:0000256" key="4">
    <source>
        <dbReference type="ARBA" id="ARBA00022583"/>
    </source>
</evidence>
<dbReference type="InterPro" id="IPR050431">
    <property type="entry name" value="Adaptor_comp_med_subunit"/>
</dbReference>
<feature type="region of interest" description="Disordered" evidence="5">
    <location>
        <begin position="14"/>
        <end position="53"/>
    </location>
</feature>
<dbReference type="Pfam" id="PF00928">
    <property type="entry name" value="Adap_comp_sub"/>
    <property type="match status" value="1"/>
</dbReference>
<dbReference type="GO" id="GO:0005737">
    <property type="term" value="C:cytoplasm"/>
    <property type="evidence" value="ECO:0007669"/>
    <property type="project" value="UniProtKB-SubCell"/>
</dbReference>
<protein>
    <submittedName>
        <fullName evidence="6">Stonin-2 isoform X4</fullName>
    </submittedName>
</protein>
<proteinExistence type="inferred from homology"/>
<reference evidence="6" key="1">
    <citation type="submission" date="2020-04" db="EMBL/GenBank/DDBJ databases">
        <authorList>
            <person name="Alioto T."/>
            <person name="Alioto T."/>
            <person name="Gomez Garrido J."/>
        </authorList>
    </citation>
    <scope>NUCLEOTIDE SEQUENCE</scope>
    <source>
        <strain evidence="6">A484AB</strain>
    </source>
</reference>
<feature type="region of interest" description="Disordered" evidence="5">
    <location>
        <begin position="156"/>
        <end position="198"/>
    </location>
</feature>
<dbReference type="Proteomes" id="UP001152795">
    <property type="component" value="Unassembled WGS sequence"/>
</dbReference>
<feature type="region of interest" description="Disordered" evidence="5">
    <location>
        <begin position="114"/>
        <end position="138"/>
    </location>
</feature>
<keyword evidence="3" id="KW-0963">Cytoplasm</keyword>
<sequence length="715" mass="81615">MNYRTIQHREDELLLSSIRKTAEETETSSRTETPKRQSEKEKLINNSEPENTALAENQRHIEGKSESTVSSDANQNTSYGSYLSRDISEIQDLYTSTTSNKWISFDESNTSHYNDVVAPKQTSPATRTGNSDPGTLLNESDWEQFKMTRESDVCNEINSSLPKGDIVTYAPKESGNESQQSKGNLQHRDTSTNPFNNSELERISSFSKSANGISSKSIKSPSLKETAGTVLYSNVDSAPVTEPDENDLNSPLPAYPVKPTNTTWSMLLRYPDTKRRIQGREWRPVTIKLNGSILQLYDEHDPSAPFREVSLQCFYDLTRPQLQHYHGSKVHTVKILYVKYKETNKLISKKNVQYISKSMPILKLASSSHLVIQEFIEVVRHAIRSLPIFRDRGISHNTEAVYINVHDTCSALIDATGSVLMLGILVRIYMRAFISGDAECELVLNDIHMKTQEEARLRGEMMPQRVHKWIKLEECDLHSTVNSNTYNQDRCIMLHPLDSCTFEVMQFRVRPAKPLPLLAKCELIVDTHSRVELRAEVKLSSDPKLAKYERRNICLYFPIPDAWVQLFMKEKRFRGEKSITSTNSQKAIKMRNRKNRPLTTIEVSTGIAKYEPEYKSIVWRINSLPLLNTTAPADSTHDFLCHIQTMDSSSLPDDYKPACVMEYEIPYTVASDTNVVNFKVLDKKIAIKEVSYHTYYTYEIQMNMTNLNGGLYCDS</sequence>
<dbReference type="Gene3D" id="2.60.40.1170">
    <property type="entry name" value="Mu homology domain, subdomain B"/>
    <property type="match status" value="2"/>
</dbReference>
<evidence type="ECO:0000256" key="1">
    <source>
        <dbReference type="ARBA" id="ARBA00004496"/>
    </source>
</evidence>
<evidence type="ECO:0000256" key="3">
    <source>
        <dbReference type="ARBA" id="ARBA00022490"/>
    </source>
</evidence>
<keyword evidence="7" id="KW-1185">Reference proteome</keyword>
<accession>A0A7D9HKJ2</accession>
<keyword evidence="4" id="KW-0254">Endocytosis</keyword>
<name>A0A7D9HKJ2_PARCT</name>
<comment type="subcellular location">
    <subcellularLocation>
        <location evidence="1">Cytoplasm</location>
    </subcellularLocation>
</comment>
<dbReference type="PANTHER" id="PTHR10529">
    <property type="entry name" value="AP COMPLEX SUBUNIT MU"/>
    <property type="match status" value="1"/>
</dbReference>
<dbReference type="AlphaFoldDB" id="A0A7D9HKJ2"/>
<dbReference type="EMBL" id="CACRXK020000775">
    <property type="protein sequence ID" value="CAB3984703.1"/>
    <property type="molecule type" value="Genomic_DNA"/>
</dbReference>
<dbReference type="GO" id="GO:0006897">
    <property type="term" value="P:endocytosis"/>
    <property type="evidence" value="ECO:0007669"/>
    <property type="project" value="UniProtKB-KW"/>
</dbReference>
<dbReference type="InterPro" id="IPR036168">
    <property type="entry name" value="AP2_Mu_C_sf"/>
</dbReference>
<feature type="compositionally biased region" description="Basic and acidic residues" evidence="5">
    <location>
        <begin position="20"/>
        <end position="43"/>
    </location>
</feature>
<dbReference type="PROSITE" id="PS51072">
    <property type="entry name" value="MHD"/>
    <property type="match status" value="1"/>
</dbReference>
<evidence type="ECO:0000256" key="2">
    <source>
        <dbReference type="ARBA" id="ARBA00005579"/>
    </source>
</evidence>
<evidence type="ECO:0000313" key="7">
    <source>
        <dbReference type="Proteomes" id="UP001152795"/>
    </source>
</evidence>
<dbReference type="InterPro" id="IPR028565">
    <property type="entry name" value="MHD"/>
</dbReference>
<evidence type="ECO:0000313" key="6">
    <source>
        <dbReference type="EMBL" id="CAB3984703.1"/>
    </source>
</evidence>
<organism evidence="6 7">
    <name type="scientific">Paramuricea clavata</name>
    <name type="common">Red gorgonian</name>
    <name type="synonym">Violescent sea-whip</name>
    <dbReference type="NCBI Taxonomy" id="317549"/>
    <lineage>
        <taxon>Eukaryota</taxon>
        <taxon>Metazoa</taxon>
        <taxon>Cnidaria</taxon>
        <taxon>Anthozoa</taxon>
        <taxon>Octocorallia</taxon>
        <taxon>Malacalcyonacea</taxon>
        <taxon>Plexauridae</taxon>
        <taxon>Paramuricea</taxon>
    </lineage>
</organism>
<dbReference type="OrthoDB" id="10063141at2759"/>
<dbReference type="PROSITE" id="PS51070">
    <property type="entry name" value="SHD"/>
    <property type="match status" value="1"/>
</dbReference>
<dbReference type="SUPFAM" id="SSF49447">
    <property type="entry name" value="Second domain of Mu2 adaptin subunit (ap50) of ap2 adaptor"/>
    <property type="match status" value="1"/>
</dbReference>
<evidence type="ECO:0000256" key="5">
    <source>
        <dbReference type="SAM" id="MobiDB-lite"/>
    </source>
</evidence>
<comment type="similarity">
    <text evidence="2">Belongs to the Stoned B family.</text>
</comment>